<dbReference type="InterPro" id="IPR027417">
    <property type="entry name" value="P-loop_NTPase"/>
</dbReference>
<evidence type="ECO:0000259" key="1">
    <source>
        <dbReference type="Pfam" id="PF01935"/>
    </source>
</evidence>
<comment type="caution">
    <text evidence="3">The sequence shown here is derived from an EMBL/GenBank/DDBJ whole genome shotgun (WGS) entry which is preliminary data.</text>
</comment>
<evidence type="ECO:0000313" key="4">
    <source>
        <dbReference type="Proteomes" id="UP000215559"/>
    </source>
</evidence>
<reference evidence="3 4" key="1">
    <citation type="submission" date="2017-07" db="EMBL/GenBank/DDBJ databases">
        <title>Recovery of genomes from metagenomes via a dereplication, aggregation, and scoring strategy.</title>
        <authorList>
            <person name="Sieber C.M."/>
            <person name="Probst A.J."/>
            <person name="Sharrar A."/>
            <person name="Thomas B.C."/>
            <person name="Hess M."/>
            <person name="Tringe S.G."/>
            <person name="Banfield J.F."/>
        </authorList>
    </citation>
    <scope>NUCLEOTIDE SEQUENCE [LARGE SCALE GENOMIC DNA]</scope>
    <source>
        <strain evidence="3">JGI_Cruoil_03_51_56</strain>
    </source>
</reference>
<evidence type="ECO:0000313" key="2">
    <source>
        <dbReference type="EMBL" id="OYD16662.1"/>
    </source>
</evidence>
<feature type="domain" description="Helicase HerA central" evidence="1">
    <location>
        <begin position="130"/>
        <end position="373"/>
    </location>
</feature>
<organism evidence="3 4">
    <name type="scientific">candidate division WOR-3 bacterium JGI_Cruoil_03_51_56</name>
    <dbReference type="NCBI Taxonomy" id="1973747"/>
    <lineage>
        <taxon>Bacteria</taxon>
        <taxon>Bacteria division WOR-3</taxon>
    </lineage>
</organism>
<dbReference type="Proteomes" id="UP000215559">
    <property type="component" value="Unassembled WGS sequence"/>
</dbReference>
<dbReference type="SUPFAM" id="SSF52540">
    <property type="entry name" value="P-loop containing nucleoside triphosphate hydrolases"/>
    <property type="match status" value="1"/>
</dbReference>
<dbReference type="EMBL" id="NOZP01000022">
    <property type="protein sequence ID" value="OYD17073.1"/>
    <property type="molecule type" value="Genomic_DNA"/>
</dbReference>
<dbReference type="Gene3D" id="3.40.50.300">
    <property type="entry name" value="P-loop containing nucleotide triphosphate hydrolases"/>
    <property type="match status" value="2"/>
</dbReference>
<proteinExistence type="predicted"/>
<dbReference type="AlphaFoldDB" id="A0A235BXJ9"/>
<gene>
    <name evidence="3" type="ORF">CH330_00960</name>
    <name evidence="2" type="ORF">CH330_02350</name>
</gene>
<sequence>MKELIDKEIGRVVEVNGERALVELTVDTTVPLVGDYYPGQPGSHVKIPFGGHNVIGIVTSVREEGYPSGSGRKDSGRKVADCVLIGTLFSGGNFVRGVAVYPNIGQQVRMVSSVELKKIFSEFVDYDYSFGRPAQAEDQRAYVQADRFFGHHIAVLGTTGCGKTCTVVSILQQAIKKYPDTHIIVLDLHGEYAPAFSEEKVLVIRADELELPYWLLNFNEFCDLAVDPNELTSKNQITVLRDALVRARQGCVSEETAGIIKSITVDSPIYFPLDDLVKQIRNWNIQMVSDSNGKIVPGPLYGVFDRFLIRFESKATDPRFRFMFAPTSYTDNKSLPKLLKDYLSIDTGKRMAIIDLSGIPSEVVGVVVAVVSRVAFEFNQWNPDRTRFPILLVYEEAHNYVPRRTDGVPLAAKSAVERVTKEGRKYGIGTIIVSQRPNELSETVLSQCNTFIAMRLTNPDDQSYVRRLVPDSLARLMNMLPALRIGEALILGDSVAMPTRVLIDCPDPKPMSSDVEFAKWWANGVKELDVKRVVKRWRARQRDL</sequence>
<dbReference type="InterPro" id="IPR002789">
    <property type="entry name" value="HerA_central"/>
</dbReference>
<dbReference type="PANTHER" id="PTHR42957:SF1">
    <property type="entry name" value="HELICASE MJ1565-RELATED"/>
    <property type="match status" value="1"/>
</dbReference>
<protein>
    <recommendedName>
        <fullName evidence="1">Helicase HerA central domain-containing protein</fullName>
    </recommendedName>
</protein>
<dbReference type="EMBL" id="NOZP01000042">
    <property type="protein sequence ID" value="OYD16662.1"/>
    <property type="molecule type" value="Genomic_DNA"/>
</dbReference>
<accession>A0A235BXJ9</accession>
<dbReference type="Pfam" id="PF01935">
    <property type="entry name" value="DUF87"/>
    <property type="match status" value="1"/>
</dbReference>
<dbReference type="InterPro" id="IPR008571">
    <property type="entry name" value="HerA-like"/>
</dbReference>
<name>A0A235BXJ9_UNCW3</name>
<evidence type="ECO:0000313" key="3">
    <source>
        <dbReference type="EMBL" id="OYD17073.1"/>
    </source>
</evidence>
<dbReference type="PANTHER" id="PTHR42957">
    <property type="entry name" value="HELICASE MJ1565-RELATED"/>
    <property type="match status" value="1"/>
</dbReference>